<name>A0A974CXV5_XENLA</name>
<dbReference type="EMBL" id="CM004474">
    <property type="protein sequence ID" value="OCT80486.1"/>
    <property type="molecule type" value="Genomic_DNA"/>
</dbReference>
<sequence>MGKPQKLKSEKEKAQEKRQPLSEAELGPLFLRKKTECGSYKMGIEQDEVANISTYIANLPTKSDIKDMLKEVTSTLKEELREIRRDIASVAGRTVDLEMNQSKLFANQRQIHIALLALNTQINEIQRQQEDLDLNTLIEVERAHRVFKPKTAPQDTPRDTICCLNSYALKEEIILKTREASYLTFEESPIKLFQDISKGQQATIRFPKDTKNFMMRMQIPHLDVPAWLTTDPCPTDTDMDFTQQEEWKRVVTPSKITSTPRS</sequence>
<protein>
    <submittedName>
        <fullName evidence="2">Uncharacterized protein</fullName>
    </submittedName>
</protein>
<dbReference type="Gene3D" id="3.30.70.1820">
    <property type="entry name" value="L1 transposable element, RRM domain"/>
    <property type="match status" value="1"/>
</dbReference>
<reference evidence="3" key="1">
    <citation type="journal article" date="2016" name="Nature">
        <title>Genome evolution in the allotetraploid frog Xenopus laevis.</title>
        <authorList>
            <person name="Session A.M."/>
            <person name="Uno Y."/>
            <person name="Kwon T."/>
            <person name="Chapman J.A."/>
            <person name="Toyoda A."/>
            <person name="Takahashi S."/>
            <person name="Fukui A."/>
            <person name="Hikosaka A."/>
            <person name="Suzuki A."/>
            <person name="Kondo M."/>
            <person name="van Heeringen S.J."/>
            <person name="Quigley I."/>
            <person name="Heinz S."/>
            <person name="Ogino H."/>
            <person name="Ochi H."/>
            <person name="Hellsten U."/>
            <person name="Lyons J.B."/>
            <person name="Simakov O."/>
            <person name="Putnam N."/>
            <person name="Stites J."/>
            <person name="Kuroki Y."/>
            <person name="Tanaka T."/>
            <person name="Michiue T."/>
            <person name="Watanabe M."/>
            <person name="Bogdanovic O."/>
            <person name="Lister R."/>
            <person name="Georgiou G."/>
            <person name="Paranjpe S.S."/>
            <person name="van Kruijsbergen I."/>
            <person name="Shu S."/>
            <person name="Carlson J."/>
            <person name="Kinoshita T."/>
            <person name="Ohta Y."/>
            <person name="Mawaribuchi S."/>
            <person name="Jenkins J."/>
            <person name="Grimwood J."/>
            <person name="Schmutz J."/>
            <person name="Mitros T."/>
            <person name="Mozaffari S.V."/>
            <person name="Suzuki Y."/>
            <person name="Haramoto Y."/>
            <person name="Yamamoto T.S."/>
            <person name="Takagi C."/>
            <person name="Heald R."/>
            <person name="Miller K."/>
            <person name="Haudenschild C."/>
            <person name="Kitzman J."/>
            <person name="Nakayama T."/>
            <person name="Izutsu Y."/>
            <person name="Robert J."/>
            <person name="Fortriede J."/>
            <person name="Burns K."/>
            <person name="Lotay V."/>
            <person name="Karimi K."/>
            <person name="Yasuoka Y."/>
            <person name="Dichmann D.S."/>
            <person name="Flajnik M.F."/>
            <person name="Houston D.W."/>
            <person name="Shendure J."/>
            <person name="DuPasquier L."/>
            <person name="Vize P.D."/>
            <person name="Zorn A.M."/>
            <person name="Ito M."/>
            <person name="Marcotte E.M."/>
            <person name="Wallingford J.B."/>
            <person name="Ito Y."/>
            <person name="Asashima M."/>
            <person name="Ueno N."/>
            <person name="Matsuda Y."/>
            <person name="Veenstra G.J."/>
            <person name="Fujiyama A."/>
            <person name="Harland R.M."/>
            <person name="Taira M."/>
            <person name="Rokhsar D.S."/>
        </authorList>
    </citation>
    <scope>NUCLEOTIDE SEQUENCE [LARGE SCALE GENOMIC DNA]</scope>
    <source>
        <strain evidence="3">J</strain>
    </source>
</reference>
<feature type="compositionally biased region" description="Basic and acidic residues" evidence="1">
    <location>
        <begin position="7"/>
        <end position="20"/>
    </location>
</feature>
<evidence type="ECO:0000313" key="2">
    <source>
        <dbReference type="EMBL" id="OCT80486.1"/>
    </source>
</evidence>
<proteinExistence type="predicted"/>
<accession>A0A974CXV5</accession>
<evidence type="ECO:0000313" key="3">
    <source>
        <dbReference type="Proteomes" id="UP000694892"/>
    </source>
</evidence>
<dbReference type="AlphaFoldDB" id="A0A974CXV5"/>
<feature type="region of interest" description="Disordered" evidence="1">
    <location>
        <begin position="1"/>
        <end position="25"/>
    </location>
</feature>
<gene>
    <name evidence="2" type="ORF">XELAEV_18027298mg</name>
</gene>
<organism evidence="2 3">
    <name type="scientific">Xenopus laevis</name>
    <name type="common">African clawed frog</name>
    <dbReference type="NCBI Taxonomy" id="8355"/>
    <lineage>
        <taxon>Eukaryota</taxon>
        <taxon>Metazoa</taxon>
        <taxon>Chordata</taxon>
        <taxon>Craniata</taxon>
        <taxon>Vertebrata</taxon>
        <taxon>Euteleostomi</taxon>
        <taxon>Amphibia</taxon>
        <taxon>Batrachia</taxon>
        <taxon>Anura</taxon>
        <taxon>Pipoidea</taxon>
        <taxon>Pipidae</taxon>
        <taxon>Xenopodinae</taxon>
        <taxon>Xenopus</taxon>
        <taxon>Xenopus</taxon>
    </lineage>
</organism>
<dbReference type="Proteomes" id="UP000694892">
    <property type="component" value="Chromosome 5L"/>
</dbReference>
<evidence type="ECO:0000256" key="1">
    <source>
        <dbReference type="SAM" id="MobiDB-lite"/>
    </source>
</evidence>